<dbReference type="EMBL" id="JARK01001674">
    <property type="protein sequence ID" value="EYB83285.1"/>
    <property type="molecule type" value="Genomic_DNA"/>
</dbReference>
<feature type="signal peptide" evidence="6">
    <location>
        <begin position="1"/>
        <end position="22"/>
    </location>
</feature>
<gene>
    <name evidence="7" type="primary">Acey_s0338.g2926</name>
    <name evidence="7" type="ORF">Y032_0338g2926</name>
</gene>
<accession>A0A016RY25</accession>
<keyword evidence="6" id="KW-0732">Signal</keyword>
<feature type="transmembrane region" description="Helical" evidence="5">
    <location>
        <begin position="131"/>
        <end position="152"/>
    </location>
</feature>
<evidence type="ECO:0000256" key="5">
    <source>
        <dbReference type="SAM" id="Phobius"/>
    </source>
</evidence>
<dbReference type="OrthoDB" id="5832279at2759"/>
<dbReference type="Pfam" id="PF03619">
    <property type="entry name" value="Solute_trans_a"/>
    <property type="match status" value="1"/>
</dbReference>
<dbReference type="GO" id="GO:0016020">
    <property type="term" value="C:membrane"/>
    <property type="evidence" value="ECO:0007669"/>
    <property type="project" value="UniProtKB-SubCell"/>
</dbReference>
<comment type="caution">
    <text evidence="7">The sequence shown here is derived from an EMBL/GenBank/DDBJ whole genome shotgun (WGS) entry which is preliminary data.</text>
</comment>
<evidence type="ECO:0000256" key="1">
    <source>
        <dbReference type="ARBA" id="ARBA00004141"/>
    </source>
</evidence>
<evidence type="ECO:0000313" key="8">
    <source>
        <dbReference type="Proteomes" id="UP000024635"/>
    </source>
</evidence>
<dbReference type="PANTHER" id="PTHR23423">
    <property type="entry name" value="ORGANIC SOLUTE TRANSPORTER-RELATED"/>
    <property type="match status" value="1"/>
</dbReference>
<keyword evidence="3 5" id="KW-1133">Transmembrane helix</keyword>
<evidence type="ECO:0000313" key="7">
    <source>
        <dbReference type="EMBL" id="EYB83285.1"/>
    </source>
</evidence>
<evidence type="ECO:0000256" key="6">
    <source>
        <dbReference type="SAM" id="SignalP"/>
    </source>
</evidence>
<dbReference type="InterPro" id="IPR005178">
    <property type="entry name" value="Ostalpha/TMEM184C"/>
</dbReference>
<organism evidence="7 8">
    <name type="scientific">Ancylostoma ceylanicum</name>
    <dbReference type="NCBI Taxonomy" id="53326"/>
    <lineage>
        <taxon>Eukaryota</taxon>
        <taxon>Metazoa</taxon>
        <taxon>Ecdysozoa</taxon>
        <taxon>Nematoda</taxon>
        <taxon>Chromadorea</taxon>
        <taxon>Rhabditida</taxon>
        <taxon>Rhabditina</taxon>
        <taxon>Rhabditomorpha</taxon>
        <taxon>Strongyloidea</taxon>
        <taxon>Ancylostomatidae</taxon>
        <taxon>Ancylostomatinae</taxon>
        <taxon>Ancylostoma</taxon>
    </lineage>
</organism>
<dbReference type="STRING" id="53326.A0A016RY25"/>
<evidence type="ECO:0000256" key="3">
    <source>
        <dbReference type="ARBA" id="ARBA00022989"/>
    </source>
</evidence>
<protein>
    <submittedName>
        <fullName evidence="7">Uncharacterized protein</fullName>
    </submittedName>
</protein>
<dbReference type="Proteomes" id="UP000024635">
    <property type="component" value="Unassembled WGS sequence"/>
</dbReference>
<sequence length="262" mass="30535">MLCMFMVVQLMFDMFGCRRALARYLKKNGIMIKLSVPPYASCCTCAPDIKPRLFFTISNFVNIVSMYFSLYFVYVLFEVAKKRLEPYRFGLLFKIHDTILSVPAHQKLILDLLVALDLIGNVNNLPASNVAMFYLNFLLIWEFLIVSLYSTYAFQPDKTLLFDEFYRRKQRDNDDPPTLKIVSTQQEEFLNSYSDSRTFVRQQAHFTLRTIAVRKFNRELNVQDPTYNFAKNSFSTASVAVDKSDFCESSIFHESEDVDEGF</sequence>
<name>A0A016RY25_9BILA</name>
<feature type="chain" id="PRO_5001485859" evidence="6">
    <location>
        <begin position="23"/>
        <end position="262"/>
    </location>
</feature>
<proteinExistence type="predicted"/>
<evidence type="ECO:0000256" key="4">
    <source>
        <dbReference type="ARBA" id="ARBA00023136"/>
    </source>
</evidence>
<dbReference type="AlphaFoldDB" id="A0A016RY25"/>
<reference evidence="8" key="1">
    <citation type="journal article" date="2015" name="Nat. Genet.">
        <title>The genome and transcriptome of the zoonotic hookworm Ancylostoma ceylanicum identify infection-specific gene families.</title>
        <authorList>
            <person name="Schwarz E.M."/>
            <person name="Hu Y."/>
            <person name="Antoshechkin I."/>
            <person name="Miller M.M."/>
            <person name="Sternberg P.W."/>
            <person name="Aroian R.V."/>
        </authorList>
    </citation>
    <scope>NUCLEOTIDE SEQUENCE</scope>
    <source>
        <strain evidence="8">HY135</strain>
    </source>
</reference>
<keyword evidence="4 5" id="KW-0472">Membrane</keyword>
<keyword evidence="8" id="KW-1185">Reference proteome</keyword>
<feature type="transmembrane region" description="Helical" evidence="5">
    <location>
        <begin position="57"/>
        <end position="77"/>
    </location>
</feature>
<evidence type="ECO:0000256" key="2">
    <source>
        <dbReference type="ARBA" id="ARBA00022692"/>
    </source>
</evidence>
<comment type="subcellular location">
    <subcellularLocation>
        <location evidence="1">Membrane</location>
        <topology evidence="1">Multi-pass membrane protein</topology>
    </subcellularLocation>
</comment>
<keyword evidence="2 5" id="KW-0812">Transmembrane</keyword>